<accession>A0A149V445</accession>
<protein>
    <submittedName>
        <fullName evidence="1">Uncharacterized protein</fullName>
    </submittedName>
</protein>
<name>A0A149V445_9PROT</name>
<sequence length="188" mass="19592">MVLIDQAQDHQFIDDIREVAKGAFIGSRPEIIEARAMAFVGEFDAHAVAVTRGLELDGEKFGVGGQATEQIDQVGEVPCDRIGGTGDHHEQLAVAGAHELAEAGDAASVIGPPLCGSDVAMHEDMAQAEPVVECGVSFLSFRGQKIAEIGFKDMADHAGGGVDPVEGQGVALETCISEDQRGHAMGAE</sequence>
<organism evidence="1 2">
    <name type="scientific">Acetobacter malorum</name>
    <dbReference type="NCBI Taxonomy" id="178901"/>
    <lineage>
        <taxon>Bacteria</taxon>
        <taxon>Pseudomonadati</taxon>
        <taxon>Pseudomonadota</taxon>
        <taxon>Alphaproteobacteria</taxon>
        <taxon>Acetobacterales</taxon>
        <taxon>Acetobacteraceae</taxon>
        <taxon>Acetobacter</taxon>
    </lineage>
</organism>
<evidence type="ECO:0000313" key="1">
    <source>
        <dbReference type="EMBL" id="KXV74683.1"/>
    </source>
</evidence>
<reference evidence="1 2" key="1">
    <citation type="submission" date="2015-06" db="EMBL/GenBank/DDBJ databases">
        <title>Improved classification and identification of acetic acid bacteria using matrix-assisted laser desorption/ionization time-of-flight mass spectrometry; Gluconobacter nephelii and Gluconobacter uchimurae are later heterotypic synonyms of Gluconobacter japonicus and Gluconobacter oxydans, respectively.</title>
        <authorList>
            <person name="Li L."/>
            <person name="Cleenwerck I."/>
            <person name="De Vuyst L."/>
            <person name="Vandamme P."/>
        </authorList>
    </citation>
    <scope>NUCLEOTIDE SEQUENCE [LARGE SCALE GENOMIC DNA]</scope>
    <source>
        <strain evidence="1 2">LMG 1604</strain>
    </source>
</reference>
<dbReference type="AlphaFoldDB" id="A0A149V445"/>
<comment type="caution">
    <text evidence="1">The sequence shown here is derived from an EMBL/GenBank/DDBJ whole genome shotgun (WGS) entry which is preliminary data.</text>
</comment>
<dbReference type="EMBL" id="LHZZ01000591">
    <property type="protein sequence ID" value="KXV74683.1"/>
    <property type="molecule type" value="Genomic_DNA"/>
</dbReference>
<proteinExistence type="predicted"/>
<dbReference type="Proteomes" id="UP000075538">
    <property type="component" value="Unassembled WGS sequence"/>
</dbReference>
<gene>
    <name evidence="1" type="ORF">AD953_10690</name>
</gene>
<evidence type="ECO:0000313" key="2">
    <source>
        <dbReference type="Proteomes" id="UP000075538"/>
    </source>
</evidence>